<dbReference type="KEGG" id="aplc:110987653"/>
<name>A0A8B7ZKV6_ACAPL</name>
<dbReference type="AlphaFoldDB" id="A0A8B7ZKV6"/>
<evidence type="ECO:0000256" key="3">
    <source>
        <dbReference type="SAM" id="SignalP"/>
    </source>
</evidence>
<dbReference type="PANTHER" id="PTHR14002">
    <property type="entry name" value="ENDOGLIN/TGF-BETA RECEPTOR TYPE III"/>
    <property type="match status" value="1"/>
</dbReference>
<dbReference type="Proteomes" id="UP000694845">
    <property type="component" value="Unplaced"/>
</dbReference>
<accession>A0A8B7ZKV6</accession>
<dbReference type="SMART" id="SM00241">
    <property type="entry name" value="ZP"/>
    <property type="match status" value="1"/>
</dbReference>
<organism evidence="5 6">
    <name type="scientific">Acanthaster planci</name>
    <name type="common">Crown-of-thorns starfish</name>
    <dbReference type="NCBI Taxonomy" id="133434"/>
    <lineage>
        <taxon>Eukaryota</taxon>
        <taxon>Metazoa</taxon>
        <taxon>Echinodermata</taxon>
        <taxon>Eleutherozoa</taxon>
        <taxon>Asterozoa</taxon>
        <taxon>Asteroidea</taxon>
        <taxon>Valvatacea</taxon>
        <taxon>Valvatida</taxon>
        <taxon>Acanthasteridae</taxon>
        <taxon>Acanthaster</taxon>
    </lineage>
</organism>
<feature type="domain" description="ZP" evidence="4">
    <location>
        <begin position="518"/>
        <end position="780"/>
    </location>
</feature>
<sequence length="804" mass="90617">MFTHSLLLLLLAGGLLNLAAEIGYYEGGTIFWEARNPDNPLEITVNFEFKFDASKKSYTHNQCTQEAIDTHKKLRTGGSFQIESDFTGADYYCTHLKDGIATGVYTLTHMMPEEEATAEINYEECCWIPSILNNAQIIRSGKGWNLVSKINTKHKDGVSINSPPQSKAFTVFSIMSGCTYRIHIANVDANDDIVKCRWASEMREECNENAGDLCGQPYFDAAKSKPLATWDQGACELVFGEGDPIPSGSYALMVMLEDYASVESKEPMSKTPLHLLIDVFRYDGECRKPDLNVPRLCFYLVLGQEFRRRMVATATSSNYRITSIKVDDYSTDTPTRVPGTTSDYEIVFRFTPTQEKTYIICAVAVEEERFVSSQSCCSVTVVRTEPEALRVDKINSIPAENSQEAEAIVPNWAIKFNREIQQGVFSPAYVTLRDSSNALIWRVDATGPDAVVVNGDTLTFPNSHEVFLDFKTEYTISLDEGVVQSAEGQAQRKCTVKSKPAEWSFVPKQPEQKVPRLTCSVSSMNMLIPTDEVDLGGHGPEIMHLRDPRCRGSRHNDTYHRMWTSYGMCGTTFQRNGTDYTYSNIIYIPEKPYSPAGTEVTRAPHKEIRFSCNIPAKTIKTLPYNPSLPIIEYQVFNGRANFLDALTDNSLKLFDASYSQPYKETSSHPLDVTFDTRLYFQGKARCSGGRNCHASFESCWATTSENPYSWPRHELINEWCEADETLQLHESDVSNKVRFSVGAFAFLGWRIHDTVYVHCNLFVCYPVEDSSECTRVCQTSTITGRESRRDFVSVVSSPGLFWQK</sequence>
<evidence type="ECO:0000256" key="1">
    <source>
        <dbReference type="ARBA" id="ARBA00022729"/>
    </source>
</evidence>
<feature type="chain" id="PRO_5034611070" evidence="3">
    <location>
        <begin position="20"/>
        <end position="804"/>
    </location>
</feature>
<evidence type="ECO:0000259" key="4">
    <source>
        <dbReference type="PROSITE" id="PS51034"/>
    </source>
</evidence>
<evidence type="ECO:0000256" key="2">
    <source>
        <dbReference type="ARBA" id="ARBA00023157"/>
    </source>
</evidence>
<proteinExistence type="predicted"/>
<feature type="signal peptide" evidence="3">
    <location>
        <begin position="1"/>
        <end position="19"/>
    </location>
</feature>
<dbReference type="Gene3D" id="2.60.40.3210">
    <property type="entry name" value="Zona pellucida, ZP-N domain"/>
    <property type="match status" value="1"/>
</dbReference>
<dbReference type="GeneID" id="110987653"/>
<dbReference type="InterPro" id="IPR001507">
    <property type="entry name" value="ZP_dom"/>
</dbReference>
<evidence type="ECO:0000313" key="6">
    <source>
        <dbReference type="RefSeq" id="XP_022106258.1"/>
    </source>
</evidence>
<keyword evidence="1 3" id="KW-0732">Signal</keyword>
<keyword evidence="5" id="KW-1185">Reference proteome</keyword>
<reference evidence="6" key="1">
    <citation type="submission" date="2025-08" db="UniProtKB">
        <authorList>
            <consortium name="RefSeq"/>
        </authorList>
    </citation>
    <scope>IDENTIFICATION</scope>
</reference>
<dbReference type="PANTHER" id="PTHR14002:SF43">
    <property type="entry name" value="DELTA-LIKE PROTEIN"/>
    <property type="match status" value="1"/>
</dbReference>
<dbReference type="InterPro" id="IPR055355">
    <property type="entry name" value="ZP-C"/>
</dbReference>
<protein>
    <submittedName>
        <fullName evidence="6">Uncharacterized protein LOC110987653</fullName>
    </submittedName>
</protein>
<dbReference type="Gene3D" id="2.60.40.4100">
    <property type="entry name" value="Zona pellucida, ZP-C domain"/>
    <property type="match status" value="1"/>
</dbReference>
<dbReference type="OrthoDB" id="10063988at2759"/>
<dbReference type="PROSITE" id="PS51034">
    <property type="entry name" value="ZP_2"/>
    <property type="match status" value="1"/>
</dbReference>
<gene>
    <name evidence="6" type="primary">LOC110987653</name>
</gene>
<dbReference type="InterPro" id="IPR042235">
    <property type="entry name" value="ZP-C_dom"/>
</dbReference>
<dbReference type="RefSeq" id="XP_022106258.1">
    <property type="nucleotide sequence ID" value="XM_022250566.1"/>
</dbReference>
<dbReference type="Pfam" id="PF00100">
    <property type="entry name" value="Zona_pellucida"/>
    <property type="match status" value="1"/>
</dbReference>
<evidence type="ECO:0000313" key="5">
    <source>
        <dbReference type="Proteomes" id="UP000694845"/>
    </source>
</evidence>
<keyword evidence="2" id="KW-1015">Disulfide bond</keyword>